<protein>
    <submittedName>
        <fullName evidence="3">MamL-1 domain-containing protein</fullName>
    </submittedName>
</protein>
<feature type="compositionally biased region" description="Polar residues" evidence="1">
    <location>
        <begin position="306"/>
        <end position="318"/>
    </location>
</feature>
<feature type="region of interest" description="Disordered" evidence="1">
    <location>
        <begin position="1"/>
        <end position="29"/>
    </location>
</feature>
<feature type="compositionally biased region" description="Low complexity" evidence="1">
    <location>
        <begin position="57"/>
        <end position="90"/>
    </location>
</feature>
<sequence length="469" mass="50444">MTGHGRLRGPGRTHLSKQCNRASESISHPMTSTATAGYMQMNHPHSMGPPMGGPMGHPGYNHMAQMQQQQQQQQGGPMGGPSQMQHGPGPNQMGMPNQWQGMYQGPHPGQQMYGPQGGYPGQERPGFMPPHGMQAPPQQQPTQAPAPAKKPSKRKSNQQKHQEAVAAMQANTSNAAPPPKQAFLNPMGGPPVGFNGNSNFPGGAQPNQMGNHLSPYHPHSQHAQQAQMQAMHDWNRQHAMASAASANRAGANSNSRNEPAIRGDVRSKLHASIHSRQNASPQQMAAMMSPNDLAAAASGRYPPGSTGANAGNSISPPTMMSPPRINQVPQNPGHAASNYGPQSVPNPPSMPSEQNHHAQQQQGQGQQGHPMFSPKMQPPQGFYHQNGHSQMTNGFMGASGQGNHNGVVPGMTHLQNQNELPQVTLEDCKAILQETDFADFDSISFDMTNKQGFEFNYDESRTLLQRILS</sequence>
<feature type="compositionally biased region" description="Low complexity" evidence="1">
    <location>
        <begin position="134"/>
        <end position="147"/>
    </location>
</feature>
<feature type="compositionally biased region" description="Low complexity" evidence="1">
    <location>
        <begin position="359"/>
        <end position="368"/>
    </location>
</feature>
<organism evidence="2 3">
    <name type="scientific">Panagrellus redivivus</name>
    <name type="common">Microworm</name>
    <dbReference type="NCBI Taxonomy" id="6233"/>
    <lineage>
        <taxon>Eukaryota</taxon>
        <taxon>Metazoa</taxon>
        <taxon>Ecdysozoa</taxon>
        <taxon>Nematoda</taxon>
        <taxon>Chromadorea</taxon>
        <taxon>Rhabditida</taxon>
        <taxon>Tylenchina</taxon>
        <taxon>Panagrolaimomorpha</taxon>
        <taxon>Panagrolaimoidea</taxon>
        <taxon>Panagrolaimidae</taxon>
        <taxon>Panagrellus</taxon>
    </lineage>
</organism>
<dbReference type="WBParaSite" id="Pan_g9034.t1">
    <property type="protein sequence ID" value="Pan_g9034.t1"/>
    <property type="gene ID" value="Pan_g9034"/>
</dbReference>
<feature type="region of interest" description="Disordered" evidence="1">
    <location>
        <begin position="295"/>
        <end position="381"/>
    </location>
</feature>
<evidence type="ECO:0000313" key="3">
    <source>
        <dbReference type="WBParaSite" id="Pan_g9034.t1"/>
    </source>
</evidence>
<keyword evidence="2" id="KW-1185">Reference proteome</keyword>
<evidence type="ECO:0000256" key="1">
    <source>
        <dbReference type="SAM" id="MobiDB-lite"/>
    </source>
</evidence>
<proteinExistence type="predicted"/>
<feature type="compositionally biased region" description="Low complexity" evidence="1">
    <location>
        <begin position="103"/>
        <end position="114"/>
    </location>
</feature>
<dbReference type="Proteomes" id="UP000492821">
    <property type="component" value="Unassembled WGS sequence"/>
</dbReference>
<reference evidence="2" key="1">
    <citation type="journal article" date="2013" name="Genetics">
        <title>The draft genome and transcriptome of Panagrellus redivivus are shaped by the harsh demands of a free-living lifestyle.</title>
        <authorList>
            <person name="Srinivasan J."/>
            <person name="Dillman A.R."/>
            <person name="Macchietto M.G."/>
            <person name="Heikkinen L."/>
            <person name="Lakso M."/>
            <person name="Fracchia K.M."/>
            <person name="Antoshechkin I."/>
            <person name="Mortazavi A."/>
            <person name="Wong G."/>
            <person name="Sternberg P.W."/>
        </authorList>
    </citation>
    <scope>NUCLEOTIDE SEQUENCE [LARGE SCALE GENOMIC DNA]</scope>
    <source>
        <strain evidence="2">MT8872</strain>
    </source>
</reference>
<feature type="region of interest" description="Disordered" evidence="1">
    <location>
        <begin position="54"/>
        <end position="259"/>
    </location>
</feature>
<feature type="compositionally biased region" description="Low complexity" evidence="1">
    <location>
        <begin position="221"/>
        <end position="232"/>
    </location>
</feature>
<feature type="compositionally biased region" description="Basic residues" evidence="1">
    <location>
        <begin position="1"/>
        <end position="15"/>
    </location>
</feature>
<dbReference type="AlphaFoldDB" id="A0A7E4WAU9"/>
<feature type="compositionally biased region" description="Polar residues" evidence="1">
    <location>
        <begin position="195"/>
        <end position="211"/>
    </location>
</feature>
<feature type="compositionally biased region" description="Polar residues" evidence="1">
    <location>
        <begin position="16"/>
        <end position="29"/>
    </location>
</feature>
<name>A0A7E4WAU9_PANRE</name>
<evidence type="ECO:0000313" key="2">
    <source>
        <dbReference type="Proteomes" id="UP000492821"/>
    </source>
</evidence>
<reference evidence="3" key="2">
    <citation type="submission" date="2020-10" db="UniProtKB">
        <authorList>
            <consortium name="WormBaseParasite"/>
        </authorList>
    </citation>
    <scope>IDENTIFICATION</scope>
</reference>
<feature type="compositionally biased region" description="Low complexity" evidence="1">
    <location>
        <begin position="239"/>
        <end position="257"/>
    </location>
</feature>
<accession>A0A7E4WAU9</accession>